<evidence type="ECO:0000313" key="1">
    <source>
        <dbReference type="EMBL" id="CEK46997.1"/>
    </source>
</evidence>
<dbReference type="InterPro" id="IPR029001">
    <property type="entry name" value="ITPase-like_fam"/>
</dbReference>
<sequence length="56" mass="6246">MLFGKEIRSKIVLASGSLQRFNILKQVGIEPIVVKPCESCEEGLDKNLGPKEFVKE</sequence>
<organism evidence="1">
    <name type="scientific">Arion vulgaris</name>
    <dbReference type="NCBI Taxonomy" id="1028688"/>
    <lineage>
        <taxon>Eukaryota</taxon>
        <taxon>Metazoa</taxon>
        <taxon>Spiralia</taxon>
        <taxon>Lophotrochozoa</taxon>
        <taxon>Mollusca</taxon>
        <taxon>Gastropoda</taxon>
        <taxon>Heterobranchia</taxon>
        <taxon>Euthyneura</taxon>
        <taxon>Panpulmonata</taxon>
        <taxon>Eupulmonata</taxon>
        <taxon>Stylommatophora</taxon>
        <taxon>Helicina</taxon>
        <taxon>Arionoidea</taxon>
        <taxon>Arionidae</taxon>
        <taxon>Arion</taxon>
    </lineage>
</organism>
<dbReference type="EMBL" id="HACG01000132">
    <property type="protein sequence ID" value="CEK46997.1"/>
    <property type="molecule type" value="Transcribed_RNA"/>
</dbReference>
<evidence type="ECO:0008006" key="2">
    <source>
        <dbReference type="Google" id="ProtNLM"/>
    </source>
</evidence>
<accession>A0A0B6XSM1</accession>
<protein>
    <recommendedName>
        <fullName evidence="2">Septum formation inhibitor Maf</fullName>
    </recommendedName>
</protein>
<proteinExistence type="predicted"/>
<gene>
    <name evidence="1" type="primary">ORF319</name>
</gene>
<dbReference type="AlphaFoldDB" id="A0A0B6XSM1"/>
<dbReference type="Gene3D" id="3.90.950.10">
    <property type="match status" value="1"/>
</dbReference>
<name>A0A0B6XSM1_9EUPU</name>
<reference evidence="1" key="1">
    <citation type="submission" date="2014-12" db="EMBL/GenBank/DDBJ databases">
        <title>Insight into the proteome of Arion vulgaris.</title>
        <authorList>
            <person name="Aradska J."/>
            <person name="Bulat T."/>
            <person name="Smidak R."/>
            <person name="Sarate P."/>
            <person name="Gangsoo J."/>
            <person name="Sialana F."/>
            <person name="Bilban M."/>
            <person name="Lubec G."/>
        </authorList>
    </citation>
    <scope>NUCLEOTIDE SEQUENCE</scope>
    <source>
        <tissue evidence="1">Skin</tissue>
    </source>
</reference>
<feature type="non-terminal residue" evidence="1">
    <location>
        <position position="56"/>
    </location>
</feature>
<dbReference type="SUPFAM" id="SSF52972">
    <property type="entry name" value="ITPase-like"/>
    <property type="match status" value="1"/>
</dbReference>